<evidence type="ECO:0000313" key="10">
    <source>
        <dbReference type="Proteomes" id="UP000816034"/>
    </source>
</evidence>
<evidence type="ECO:0000256" key="4">
    <source>
        <dbReference type="ARBA" id="ARBA00022989"/>
    </source>
</evidence>
<feature type="transmembrane region" description="Helical" evidence="7">
    <location>
        <begin position="522"/>
        <end position="543"/>
    </location>
</feature>
<keyword evidence="10" id="KW-1185">Reference proteome</keyword>
<dbReference type="PROSITE" id="PS00216">
    <property type="entry name" value="SUGAR_TRANSPORT_1"/>
    <property type="match status" value="1"/>
</dbReference>
<evidence type="ECO:0000256" key="6">
    <source>
        <dbReference type="SAM" id="MobiDB-lite"/>
    </source>
</evidence>
<dbReference type="Gene3D" id="1.20.1250.20">
    <property type="entry name" value="MFS general substrate transporter like domains"/>
    <property type="match status" value="1"/>
</dbReference>
<dbReference type="EMBL" id="PYSW02000005">
    <property type="protein sequence ID" value="KAG2392266.1"/>
    <property type="molecule type" value="Genomic_DNA"/>
</dbReference>
<dbReference type="InterPro" id="IPR005829">
    <property type="entry name" value="Sugar_transporter_CS"/>
</dbReference>
<feature type="region of interest" description="Disordered" evidence="6">
    <location>
        <begin position="1"/>
        <end position="69"/>
    </location>
</feature>
<proteinExistence type="predicted"/>
<dbReference type="SUPFAM" id="SSF103473">
    <property type="entry name" value="MFS general substrate transporter"/>
    <property type="match status" value="1"/>
</dbReference>
<dbReference type="PANTHER" id="PTHR23504">
    <property type="entry name" value="MAJOR FACILITATOR SUPERFAMILY DOMAIN-CONTAINING PROTEIN 10"/>
    <property type="match status" value="1"/>
</dbReference>
<gene>
    <name evidence="9" type="ORF">C9374_012518</name>
</gene>
<feature type="transmembrane region" description="Helical" evidence="7">
    <location>
        <begin position="483"/>
        <end position="502"/>
    </location>
</feature>
<feature type="region of interest" description="Disordered" evidence="6">
    <location>
        <begin position="404"/>
        <end position="424"/>
    </location>
</feature>
<comment type="caution">
    <text evidence="9">The sequence shown here is derived from an EMBL/GenBank/DDBJ whole genome shotgun (WGS) entry which is preliminary data.</text>
</comment>
<feature type="transmembrane region" description="Helical" evidence="7">
    <location>
        <begin position="297"/>
        <end position="320"/>
    </location>
</feature>
<feature type="transmembrane region" description="Helical" evidence="7">
    <location>
        <begin position="550"/>
        <end position="570"/>
    </location>
</feature>
<evidence type="ECO:0000256" key="2">
    <source>
        <dbReference type="ARBA" id="ARBA00022448"/>
    </source>
</evidence>
<feature type="transmembrane region" description="Helical" evidence="7">
    <location>
        <begin position="340"/>
        <end position="367"/>
    </location>
</feature>
<feature type="transmembrane region" description="Helical" evidence="7">
    <location>
        <begin position="79"/>
        <end position="100"/>
    </location>
</feature>
<feature type="transmembrane region" description="Helical" evidence="7">
    <location>
        <begin position="206"/>
        <end position="228"/>
    </location>
</feature>
<dbReference type="PROSITE" id="PS50850">
    <property type="entry name" value="MFS"/>
    <property type="match status" value="1"/>
</dbReference>
<comment type="subcellular location">
    <subcellularLocation>
        <location evidence="1">Membrane</location>
        <topology evidence="1">Multi-pass membrane protein</topology>
    </subcellularLocation>
</comment>
<dbReference type="InterPro" id="IPR011701">
    <property type="entry name" value="MFS"/>
</dbReference>
<name>A0AA88H198_NAELO</name>
<dbReference type="RefSeq" id="XP_044554160.1">
    <property type="nucleotide sequence ID" value="XM_044688294.1"/>
</dbReference>
<dbReference type="PANTHER" id="PTHR23504:SF15">
    <property type="entry name" value="MAJOR FACILITATOR SUPERFAMILY (MFS) PROFILE DOMAIN-CONTAINING PROTEIN"/>
    <property type="match status" value="1"/>
</dbReference>
<feature type="transmembrane region" description="Helical" evidence="7">
    <location>
        <begin position="582"/>
        <end position="600"/>
    </location>
</feature>
<dbReference type="GO" id="GO:0022857">
    <property type="term" value="F:transmembrane transporter activity"/>
    <property type="evidence" value="ECO:0007669"/>
    <property type="project" value="InterPro"/>
</dbReference>
<dbReference type="Pfam" id="PF07690">
    <property type="entry name" value="MFS_1"/>
    <property type="match status" value="1"/>
</dbReference>
<feature type="transmembrane region" description="Helical" evidence="7">
    <location>
        <begin position="676"/>
        <end position="700"/>
    </location>
</feature>
<feature type="transmembrane region" description="Helical" evidence="7">
    <location>
        <begin position="628"/>
        <end position="648"/>
    </location>
</feature>
<dbReference type="InterPro" id="IPR020846">
    <property type="entry name" value="MFS_dom"/>
</dbReference>
<feature type="compositionally biased region" description="Basic and acidic residues" evidence="6">
    <location>
        <begin position="54"/>
        <end position="69"/>
    </location>
</feature>
<feature type="compositionally biased region" description="Polar residues" evidence="6">
    <location>
        <begin position="41"/>
        <end position="53"/>
    </location>
</feature>
<keyword evidence="2" id="KW-0813">Transport</keyword>
<keyword evidence="5 7" id="KW-0472">Membrane</keyword>
<dbReference type="GeneID" id="68104972"/>
<evidence type="ECO:0000256" key="1">
    <source>
        <dbReference type="ARBA" id="ARBA00004141"/>
    </source>
</evidence>
<dbReference type="AlphaFoldDB" id="A0AA88H198"/>
<keyword evidence="4 7" id="KW-1133">Transmembrane helix</keyword>
<evidence type="ECO:0000256" key="7">
    <source>
        <dbReference type="SAM" id="Phobius"/>
    </source>
</evidence>
<dbReference type="Proteomes" id="UP000816034">
    <property type="component" value="Unassembled WGS sequence"/>
</dbReference>
<feature type="domain" description="Major facilitator superfamily (MFS) profile" evidence="8">
    <location>
        <begin position="165"/>
        <end position="700"/>
    </location>
</feature>
<protein>
    <recommendedName>
        <fullName evidence="8">Major facilitator superfamily (MFS) profile domain-containing protein</fullName>
    </recommendedName>
</protein>
<evidence type="ECO:0000256" key="3">
    <source>
        <dbReference type="ARBA" id="ARBA00022692"/>
    </source>
</evidence>
<dbReference type="GO" id="GO:0016020">
    <property type="term" value="C:membrane"/>
    <property type="evidence" value="ECO:0007669"/>
    <property type="project" value="UniProtKB-SubCell"/>
</dbReference>
<evidence type="ECO:0000313" key="9">
    <source>
        <dbReference type="EMBL" id="KAG2392266.1"/>
    </source>
</evidence>
<reference evidence="9 10" key="1">
    <citation type="journal article" date="2018" name="BMC Genomics">
        <title>The genome of Naegleria lovaniensis, the basis for a comparative approach to unravel pathogenicity factors of the human pathogenic amoeba N. fowleri.</title>
        <authorList>
            <person name="Liechti N."/>
            <person name="Schurch N."/>
            <person name="Bruggmann R."/>
            <person name="Wittwer M."/>
        </authorList>
    </citation>
    <scope>NUCLEOTIDE SEQUENCE [LARGE SCALE GENOMIC DNA]</scope>
    <source>
        <strain evidence="9 10">ATCC 30569</strain>
    </source>
</reference>
<dbReference type="InterPro" id="IPR036259">
    <property type="entry name" value="MFS_trans_sf"/>
</dbReference>
<organism evidence="9 10">
    <name type="scientific">Naegleria lovaniensis</name>
    <name type="common">Amoeba</name>
    <dbReference type="NCBI Taxonomy" id="51637"/>
    <lineage>
        <taxon>Eukaryota</taxon>
        <taxon>Discoba</taxon>
        <taxon>Heterolobosea</taxon>
        <taxon>Tetramitia</taxon>
        <taxon>Eutetramitia</taxon>
        <taxon>Vahlkampfiidae</taxon>
        <taxon>Naegleria</taxon>
    </lineage>
</organism>
<evidence type="ECO:0000256" key="5">
    <source>
        <dbReference type="ARBA" id="ARBA00023136"/>
    </source>
</evidence>
<accession>A0AA88H198</accession>
<evidence type="ECO:0000259" key="8">
    <source>
        <dbReference type="PROSITE" id="PS50850"/>
    </source>
</evidence>
<keyword evidence="3 7" id="KW-0812">Transmembrane</keyword>
<sequence>MSSRSDSLDTNEEDERELIASSVQEESHALEETPPVDETTTHSVDNESIQTSLNHHEPVSPQEQQHEEKPITPLPKLPIIMISILIIAEAVGFSILYPVVPFMVRDFLLLEQYNSTSTMSAINHSRNIDIHHAFSSSHGHHHPNYLFLPRKSSLFFISEYRNNNFESLKILGEDFSHQDNNFVGTPVLNNNTNQTNHEITISEERVGLLVGILASAFSLAQLFSNWFISRASDHIGRKPFLMFGLITNVVFLSLFSISRNFWYALVIRIVHGLLNANIPIYKSFLVDITDDSNQQKAFVIVSILWAISNVVSPGIGGWLSRPSDKWSSLLGGEGSWLYNFFAYYPYVLALSVPIIMNVASLILNMIFMRETLVKKSKFAQKLDDFYNSVLVKLRIRKPFKKYQSEDEENASNTLDGETSMETDEVDMESRVNILDVGTSDLALKSSIDNHSKEGSPNKLSSIDKVEEVSNDENSMLLLLKDKTVLKVVFLYMFLAVATSMMDEMLPVYMSNSVQKRGLAFDSSVIGIILSIGGFTSLIMLVIYPKMANMVGFLWMFRIGLVIYAVVAASITFSSELVRFEFSYWLVWIFVTVCVFIKACAQEVSYTAQFMLVNNAAPSPRHIGSINGLAHIVASLGWSSGPMFAGLLFKWGLDWADQIHEANPTSFFGKVPLVDKLSFFVCGVVCLLNFGLSLTVPRWIVSGRRYEKSVK</sequence>
<feature type="transmembrane region" description="Helical" evidence="7">
    <location>
        <begin position="240"/>
        <end position="257"/>
    </location>
</feature>